<dbReference type="SUPFAM" id="SSF52374">
    <property type="entry name" value="Nucleotidylyl transferase"/>
    <property type="match status" value="1"/>
</dbReference>
<evidence type="ECO:0000256" key="11">
    <source>
        <dbReference type="ARBA" id="ARBA00023268"/>
    </source>
</evidence>
<comment type="pathway">
    <text evidence="2 14">Cofactor biosynthesis; FMN biosynthesis; FMN from riboflavin (ATP route): step 1/1.</text>
</comment>
<evidence type="ECO:0000313" key="17">
    <source>
        <dbReference type="Proteomes" id="UP000831151"/>
    </source>
</evidence>
<dbReference type="EC" id="2.7.1.26" evidence="14"/>
<keyword evidence="4 14" id="KW-0288">FMN</keyword>
<dbReference type="Gene3D" id="3.40.50.620">
    <property type="entry name" value="HUPs"/>
    <property type="match status" value="1"/>
</dbReference>
<evidence type="ECO:0000256" key="10">
    <source>
        <dbReference type="ARBA" id="ARBA00022840"/>
    </source>
</evidence>
<dbReference type="PANTHER" id="PTHR22749:SF6">
    <property type="entry name" value="RIBOFLAVIN KINASE"/>
    <property type="match status" value="1"/>
</dbReference>
<dbReference type="NCBIfam" id="TIGR00083">
    <property type="entry name" value="ribF"/>
    <property type="match status" value="1"/>
</dbReference>
<comment type="catalytic activity">
    <reaction evidence="13 14">
        <text>FMN + ATP + H(+) = FAD + diphosphate</text>
        <dbReference type="Rhea" id="RHEA:17237"/>
        <dbReference type="ChEBI" id="CHEBI:15378"/>
        <dbReference type="ChEBI" id="CHEBI:30616"/>
        <dbReference type="ChEBI" id="CHEBI:33019"/>
        <dbReference type="ChEBI" id="CHEBI:57692"/>
        <dbReference type="ChEBI" id="CHEBI:58210"/>
        <dbReference type="EC" id="2.7.7.2"/>
    </reaction>
</comment>
<comment type="catalytic activity">
    <reaction evidence="12 14">
        <text>riboflavin + ATP = FMN + ADP + H(+)</text>
        <dbReference type="Rhea" id="RHEA:14357"/>
        <dbReference type="ChEBI" id="CHEBI:15378"/>
        <dbReference type="ChEBI" id="CHEBI:30616"/>
        <dbReference type="ChEBI" id="CHEBI:57986"/>
        <dbReference type="ChEBI" id="CHEBI:58210"/>
        <dbReference type="ChEBI" id="CHEBI:456216"/>
        <dbReference type="EC" id="2.7.1.26"/>
    </reaction>
</comment>
<evidence type="ECO:0000256" key="3">
    <source>
        <dbReference type="ARBA" id="ARBA00022630"/>
    </source>
</evidence>
<evidence type="ECO:0000256" key="12">
    <source>
        <dbReference type="ARBA" id="ARBA00047880"/>
    </source>
</evidence>
<keyword evidence="5 14" id="KW-0808">Transferase</keyword>
<proteinExistence type="inferred from homology"/>
<evidence type="ECO:0000256" key="1">
    <source>
        <dbReference type="ARBA" id="ARBA00004726"/>
    </source>
</evidence>
<dbReference type="NCBIfam" id="NF004162">
    <property type="entry name" value="PRK05627.1-5"/>
    <property type="match status" value="1"/>
</dbReference>
<dbReference type="Pfam" id="PF01687">
    <property type="entry name" value="Flavokinase"/>
    <property type="match status" value="1"/>
</dbReference>
<evidence type="ECO:0000256" key="7">
    <source>
        <dbReference type="ARBA" id="ARBA00022741"/>
    </source>
</evidence>
<comment type="similarity">
    <text evidence="14">Belongs to the ribF family.</text>
</comment>
<evidence type="ECO:0000256" key="5">
    <source>
        <dbReference type="ARBA" id="ARBA00022679"/>
    </source>
</evidence>
<gene>
    <name evidence="16" type="ORF">M1R53_04915</name>
</gene>
<keyword evidence="9 14" id="KW-0274">FAD</keyword>
<keyword evidence="11" id="KW-0511">Multifunctional enzyme</keyword>
<keyword evidence="17" id="KW-1185">Reference proteome</keyword>
<dbReference type="PANTHER" id="PTHR22749">
    <property type="entry name" value="RIBOFLAVIN KINASE/FMN ADENYLYLTRANSFERASE"/>
    <property type="match status" value="1"/>
</dbReference>
<sequence length="299" mass="34276">MRIINLKDEFTSEKCYIALGYFDGMHLGHLKIIKTCISDAKRDKVLSSVLLLDFKNAKSITTIDDKIKILEELGIDTVYVIDFTDELKRTEPKAFVKDILLDKLKAKKTYSGEDYTFGLDKLGDTGLLKDMMKESGGEAIVLNFELDEKMQKISSSNIKKLILSGEVMSANKELSRYYSIKSKVIHGKKYGSTVGIPTANLNINTGYIIPYQGVYVTKIKIKDQIYKSVTSVGKNLSFNEDFVSVETNIFDFKDDIYDDTVRLYFTYRIRDMLNFEDKDDLIKQIKSDIDFAKKFEDYL</sequence>
<evidence type="ECO:0000256" key="13">
    <source>
        <dbReference type="ARBA" id="ARBA00049494"/>
    </source>
</evidence>
<evidence type="ECO:0000256" key="6">
    <source>
        <dbReference type="ARBA" id="ARBA00022695"/>
    </source>
</evidence>
<evidence type="ECO:0000256" key="2">
    <source>
        <dbReference type="ARBA" id="ARBA00005201"/>
    </source>
</evidence>
<dbReference type="InterPro" id="IPR023468">
    <property type="entry name" value="Riboflavin_kinase"/>
</dbReference>
<dbReference type="Proteomes" id="UP000831151">
    <property type="component" value="Chromosome"/>
</dbReference>
<keyword evidence="8 14" id="KW-0418">Kinase</keyword>
<dbReference type="GO" id="GO:0003919">
    <property type="term" value="F:FMN adenylyltransferase activity"/>
    <property type="evidence" value="ECO:0007669"/>
    <property type="project" value="UniProtKB-UniRule"/>
</dbReference>
<comment type="pathway">
    <text evidence="1 14">Cofactor biosynthesis; FAD biosynthesis; FAD from FMN: step 1/1.</text>
</comment>
<dbReference type="GO" id="GO:0008531">
    <property type="term" value="F:riboflavin kinase activity"/>
    <property type="evidence" value="ECO:0007669"/>
    <property type="project" value="UniProtKB-UniRule"/>
</dbReference>
<organism evidence="16 17">
    <name type="scientific">Fenollaria massiliensis</name>
    <dbReference type="NCBI Taxonomy" id="938288"/>
    <lineage>
        <taxon>Bacteria</taxon>
        <taxon>Bacillati</taxon>
        <taxon>Bacillota</taxon>
        <taxon>Clostridia</taxon>
        <taxon>Eubacteriales</taxon>
        <taxon>Fenollaria</taxon>
    </lineage>
</organism>
<dbReference type="InterPro" id="IPR014729">
    <property type="entry name" value="Rossmann-like_a/b/a_fold"/>
</dbReference>
<accession>A0A9E7ITK5</accession>
<dbReference type="CDD" id="cd02064">
    <property type="entry name" value="FAD_synthetase_N"/>
    <property type="match status" value="1"/>
</dbReference>
<reference evidence="16" key="1">
    <citation type="submission" date="2022-04" db="EMBL/GenBank/DDBJ databases">
        <title>Complete genome sequences of Ezakiella coagulans and Fenollaria massiliensis.</title>
        <authorList>
            <person name="France M.T."/>
            <person name="Clifford J."/>
            <person name="Narina S."/>
            <person name="Rutt L."/>
            <person name="Ravel J."/>
        </authorList>
    </citation>
    <scope>NUCLEOTIDE SEQUENCE</scope>
    <source>
        <strain evidence="16">C0061C2</strain>
    </source>
</reference>
<dbReference type="InterPro" id="IPR023465">
    <property type="entry name" value="Riboflavin_kinase_dom_sf"/>
</dbReference>
<dbReference type="GO" id="GO:0005524">
    <property type="term" value="F:ATP binding"/>
    <property type="evidence" value="ECO:0007669"/>
    <property type="project" value="UniProtKB-UniRule"/>
</dbReference>
<dbReference type="SMART" id="SM00904">
    <property type="entry name" value="Flavokinase"/>
    <property type="match status" value="1"/>
</dbReference>
<evidence type="ECO:0000256" key="8">
    <source>
        <dbReference type="ARBA" id="ARBA00022777"/>
    </source>
</evidence>
<dbReference type="InterPro" id="IPR015865">
    <property type="entry name" value="Riboflavin_kinase_bac/euk"/>
</dbReference>
<dbReference type="AlphaFoldDB" id="A0A9E7ITK5"/>
<feature type="domain" description="Riboflavin kinase" evidence="15">
    <location>
        <begin position="173"/>
        <end position="297"/>
    </location>
</feature>
<protein>
    <recommendedName>
        <fullName evidence="14">Riboflavin biosynthesis protein</fullName>
    </recommendedName>
    <domain>
        <recommendedName>
            <fullName evidence="14">Riboflavin kinase</fullName>
            <ecNumber evidence="14">2.7.1.26</ecNumber>
        </recommendedName>
        <alternativeName>
            <fullName evidence="14">Flavokinase</fullName>
        </alternativeName>
    </domain>
    <domain>
        <recommendedName>
            <fullName evidence="14">FMN adenylyltransferase</fullName>
            <ecNumber evidence="14">2.7.7.2</ecNumber>
        </recommendedName>
        <alternativeName>
            <fullName evidence="14">FAD pyrophosphorylase</fullName>
        </alternativeName>
        <alternativeName>
            <fullName evidence="14">FAD synthase</fullName>
        </alternativeName>
    </domain>
</protein>
<dbReference type="PIRSF" id="PIRSF004491">
    <property type="entry name" value="FAD_Synth"/>
    <property type="match status" value="1"/>
</dbReference>
<keyword evidence="10 14" id="KW-0067">ATP-binding</keyword>
<dbReference type="EC" id="2.7.7.2" evidence="14"/>
<evidence type="ECO:0000313" key="16">
    <source>
        <dbReference type="EMBL" id="UQK58583.1"/>
    </source>
</evidence>
<evidence type="ECO:0000256" key="9">
    <source>
        <dbReference type="ARBA" id="ARBA00022827"/>
    </source>
</evidence>
<dbReference type="InterPro" id="IPR002606">
    <property type="entry name" value="Riboflavin_kinase_bac"/>
</dbReference>
<name>A0A9E7ITK5_9FIRM</name>
<dbReference type="Pfam" id="PF06574">
    <property type="entry name" value="FAD_syn"/>
    <property type="match status" value="1"/>
</dbReference>
<dbReference type="RefSeq" id="WP_249242184.1">
    <property type="nucleotide sequence ID" value="NZ_CP096649.1"/>
</dbReference>
<dbReference type="KEGG" id="fms:M1R53_04915"/>
<keyword evidence="7 14" id="KW-0547">Nucleotide-binding</keyword>
<evidence type="ECO:0000259" key="15">
    <source>
        <dbReference type="SMART" id="SM00904"/>
    </source>
</evidence>
<dbReference type="SUPFAM" id="SSF82114">
    <property type="entry name" value="Riboflavin kinase-like"/>
    <property type="match status" value="1"/>
</dbReference>
<dbReference type="GO" id="GO:0006747">
    <property type="term" value="P:FAD biosynthetic process"/>
    <property type="evidence" value="ECO:0007669"/>
    <property type="project" value="UniProtKB-UniRule"/>
</dbReference>
<dbReference type="Gene3D" id="2.40.30.30">
    <property type="entry name" value="Riboflavin kinase-like"/>
    <property type="match status" value="1"/>
</dbReference>
<keyword evidence="3 14" id="KW-0285">Flavoprotein</keyword>
<dbReference type="InterPro" id="IPR015864">
    <property type="entry name" value="FAD_synthase"/>
</dbReference>
<dbReference type="GO" id="GO:0009231">
    <property type="term" value="P:riboflavin biosynthetic process"/>
    <property type="evidence" value="ECO:0007669"/>
    <property type="project" value="InterPro"/>
</dbReference>
<keyword evidence="6 14" id="KW-0548">Nucleotidyltransferase</keyword>
<dbReference type="EMBL" id="CP096649">
    <property type="protein sequence ID" value="UQK58583.1"/>
    <property type="molecule type" value="Genomic_DNA"/>
</dbReference>
<evidence type="ECO:0000256" key="4">
    <source>
        <dbReference type="ARBA" id="ARBA00022643"/>
    </source>
</evidence>
<evidence type="ECO:0000256" key="14">
    <source>
        <dbReference type="PIRNR" id="PIRNR004491"/>
    </source>
</evidence>
<dbReference type="GO" id="GO:0009398">
    <property type="term" value="P:FMN biosynthetic process"/>
    <property type="evidence" value="ECO:0007669"/>
    <property type="project" value="UniProtKB-UniRule"/>
</dbReference>